<organism evidence="2 3">
    <name type="scientific">Sorangium cellulosum</name>
    <name type="common">Polyangium cellulosum</name>
    <dbReference type="NCBI Taxonomy" id="56"/>
    <lineage>
        <taxon>Bacteria</taxon>
        <taxon>Pseudomonadati</taxon>
        <taxon>Myxococcota</taxon>
        <taxon>Polyangia</taxon>
        <taxon>Polyangiales</taxon>
        <taxon>Polyangiaceae</taxon>
        <taxon>Sorangium</taxon>
    </lineage>
</organism>
<name>A0A150PQY3_SORCE</name>
<accession>A0A150PQY3</accession>
<feature type="compositionally biased region" description="Pro residues" evidence="1">
    <location>
        <begin position="275"/>
        <end position="292"/>
    </location>
</feature>
<evidence type="ECO:0000313" key="2">
    <source>
        <dbReference type="EMBL" id="KYF58084.1"/>
    </source>
</evidence>
<proteinExistence type="predicted"/>
<evidence type="ECO:0000313" key="3">
    <source>
        <dbReference type="Proteomes" id="UP000075420"/>
    </source>
</evidence>
<protein>
    <submittedName>
        <fullName evidence="2">Uncharacterized protein</fullName>
    </submittedName>
</protein>
<comment type="caution">
    <text evidence="2">The sequence shown here is derived from an EMBL/GenBank/DDBJ whole genome shotgun (WGS) entry which is preliminary data.</text>
</comment>
<reference evidence="2 3" key="1">
    <citation type="submission" date="2014-02" db="EMBL/GenBank/DDBJ databases">
        <title>The small core and large imbalanced accessory genome model reveals a collaborative survival strategy of Sorangium cellulosum strains in nature.</title>
        <authorList>
            <person name="Han K."/>
            <person name="Peng R."/>
            <person name="Blom J."/>
            <person name="Li Y.-Z."/>
        </authorList>
    </citation>
    <scope>NUCLEOTIDE SEQUENCE [LARGE SCALE GENOMIC DNA]</scope>
    <source>
        <strain evidence="2 3">So0157-25</strain>
    </source>
</reference>
<evidence type="ECO:0000256" key="1">
    <source>
        <dbReference type="SAM" id="MobiDB-lite"/>
    </source>
</evidence>
<feature type="region of interest" description="Disordered" evidence="1">
    <location>
        <begin position="265"/>
        <end position="305"/>
    </location>
</feature>
<sequence>MIAAFLPIPAEASAQAGDPKIELTADGIVAVFNDPKSAREECWAKVGGAAPSKRFRLKKLERCLDEFSEQLKDKTEKGDAIYSRPGDVTTVQLGDSTMTYTILWAIGSQGVLKNDDLSLLKKSGSKLVLVVAGEDKKVSLIRPITGKLQDYTVDEDGILATSDDPATRSDECWTSDAKELGKYRPKRLGCVDLSRIAGLGPPQDVSYDTSGPSMTVKLDREPNPREVYWALGNDGPIPGSVLKSLDPSKLHDEYLLVVQGHGQEPKVKAVHAKQPVPPPSQPAPPPSQPAPDPWSTTKCKQNVELPKGPEPAWVCIDLVGGFRTFHAPPANLLEPKQSLIVVVRHTAGEKVTLELSGDRRIPPPMLSLEPTELKNLAALTQDQAYPRAIVQFSPRRPGVLDLKIKSELKGRDPAEYKVELEVDQRYWGAARFGLGTLFDLADNFHGYDVKTFAGSQTAQIRDAHIPVQFELVTGFALYPESLWDNGRSYADKGFSRKNIHVSPFLGFGLVGQDAKGIAALTSVHMGVELEFARDFSVALTAVWKRTRVLSAGYAPGSPVAANASEDEFSSTKFVPGFGVVLNATPSFLQFATGDADKEAK</sequence>
<dbReference type="EMBL" id="JELY01000796">
    <property type="protein sequence ID" value="KYF58084.1"/>
    <property type="molecule type" value="Genomic_DNA"/>
</dbReference>
<dbReference type="AlphaFoldDB" id="A0A150PQY3"/>
<gene>
    <name evidence="2" type="ORF">BE08_41135</name>
</gene>
<dbReference type="Proteomes" id="UP000075420">
    <property type="component" value="Unassembled WGS sequence"/>
</dbReference>